<keyword evidence="3" id="KW-0488">Methylation</keyword>
<evidence type="ECO:0000259" key="11">
    <source>
        <dbReference type="PROSITE" id="PS50885"/>
    </source>
</evidence>
<dbReference type="EMBL" id="LR215729">
    <property type="protein sequence ID" value="VEV96110.1"/>
    <property type="molecule type" value="Genomic_DNA"/>
</dbReference>
<evidence type="ECO:0000256" key="3">
    <source>
        <dbReference type="ARBA" id="ARBA00022481"/>
    </source>
</evidence>
<evidence type="ECO:0000256" key="5">
    <source>
        <dbReference type="ARBA" id="ARBA00022989"/>
    </source>
</evidence>
<keyword evidence="4" id="KW-0812">Transmembrane</keyword>
<dbReference type="AlphaFoldDB" id="A0A653E2U0"/>
<organism evidence="12">
    <name type="scientific">Pseudomonas marincola</name>
    <dbReference type="NCBI Taxonomy" id="437900"/>
    <lineage>
        <taxon>Bacteria</taxon>
        <taxon>Pseudomonadati</taxon>
        <taxon>Pseudomonadota</taxon>
        <taxon>Gammaproteobacteria</taxon>
        <taxon>Pseudomonadales</taxon>
        <taxon>Pseudomonadaceae</taxon>
        <taxon>Pseudomonas</taxon>
    </lineage>
</organism>
<evidence type="ECO:0000256" key="1">
    <source>
        <dbReference type="ARBA" id="ARBA00004651"/>
    </source>
</evidence>
<dbReference type="SMART" id="SM00283">
    <property type="entry name" value="MA"/>
    <property type="match status" value="1"/>
</dbReference>
<evidence type="ECO:0000256" key="6">
    <source>
        <dbReference type="ARBA" id="ARBA00023136"/>
    </source>
</evidence>
<evidence type="ECO:0000259" key="10">
    <source>
        <dbReference type="PROSITE" id="PS50111"/>
    </source>
</evidence>
<feature type="domain" description="HAMP" evidence="11">
    <location>
        <begin position="324"/>
        <end position="377"/>
    </location>
</feature>
<gene>
    <name evidence="12" type="primary">ctpL</name>
    <name evidence="12" type="ORF">PMYSY11_1063</name>
</gene>
<evidence type="ECO:0000313" key="12">
    <source>
        <dbReference type="EMBL" id="VEV96110.1"/>
    </source>
</evidence>
<sequence length="654" mass="70197">MRQKSLTNLNTLLLISACLILVATLWWSQRALERPYQLMESYMSLSQQLQQDVVRNINTYLDSGDALRNNSALQAIDQLDAELAELPAGLTADLRPRLKQLRGFTAGKLLAAGKLAGDPQGLLAQSERELNSTVQQLWQYADQSQSSQANAYRPPLFAIAEHLARLTHARNKLVSSGKAALADDVSREVSAINQQVEQLQGLQLLGVESSAQSAEDDFSALLGLDTEQSSTTAEDQGVALKRTLASLIGRYPAELQRTLGLIEQRNQLSQATAEQIANVQQALAEMEPIVRAEHGKLQAEIRLVQGAVIALIVLIALISDTLQRRLTRVLNQLVPALSVWASGDFAKPVKLATRTRELKDIESSLNHLRSYLVNLVDTIRQHADQVSGASQTLANLSGNLHSGVERQAGDTAQIRDSLGELESSIQQVASEASQAADASRGADQALEQGQQVIGQSLNGLHALVSEVQENAQAIEQLGTETAAIGNVLTVIHSIAEQTNLLALNAAIEAARAGESGRGFAVVAEEVRSLSQRTSGATTEIQALISRLQQAAQDSVTAMRRQVEHAQTTADQAAAADGALQQMVSAISTIAAIAGRIAEATAHQSDAVSEIRDHSERIHQLGGNNLSRIGEGRQQGEQLLQLGGELSTAVKAFRL</sequence>
<keyword evidence="5" id="KW-1133">Transmembrane helix</keyword>
<evidence type="ECO:0000256" key="4">
    <source>
        <dbReference type="ARBA" id="ARBA00022692"/>
    </source>
</evidence>
<dbReference type="GO" id="GO:0006935">
    <property type="term" value="P:chemotaxis"/>
    <property type="evidence" value="ECO:0007669"/>
    <property type="project" value="UniProtKB-ARBA"/>
</dbReference>
<evidence type="ECO:0000256" key="8">
    <source>
        <dbReference type="ARBA" id="ARBA00029447"/>
    </source>
</evidence>
<evidence type="ECO:0000256" key="9">
    <source>
        <dbReference type="PROSITE-ProRule" id="PRU00284"/>
    </source>
</evidence>
<feature type="domain" description="Methyl-accepting transducer" evidence="10">
    <location>
        <begin position="382"/>
        <end position="618"/>
    </location>
</feature>
<protein>
    <submittedName>
        <fullName evidence="12">Methyl-accepting chemotaxis protein CtpL</fullName>
    </submittedName>
</protein>
<dbReference type="FunFam" id="1.10.287.950:FF:000001">
    <property type="entry name" value="Methyl-accepting chemotaxis sensory transducer"/>
    <property type="match status" value="1"/>
</dbReference>
<dbReference type="GO" id="GO:0005886">
    <property type="term" value="C:plasma membrane"/>
    <property type="evidence" value="ECO:0007669"/>
    <property type="project" value="UniProtKB-SubCell"/>
</dbReference>
<dbReference type="PANTHER" id="PTHR32089">
    <property type="entry name" value="METHYL-ACCEPTING CHEMOTAXIS PROTEIN MCPB"/>
    <property type="match status" value="1"/>
</dbReference>
<dbReference type="PROSITE" id="PS50885">
    <property type="entry name" value="HAMP"/>
    <property type="match status" value="1"/>
</dbReference>
<dbReference type="InterPro" id="IPR004089">
    <property type="entry name" value="MCPsignal_dom"/>
</dbReference>
<name>A0A653E2U0_9PSED</name>
<keyword evidence="2" id="KW-1003">Cell membrane</keyword>
<dbReference type="GO" id="GO:0007165">
    <property type="term" value="P:signal transduction"/>
    <property type="evidence" value="ECO:0007669"/>
    <property type="project" value="UniProtKB-KW"/>
</dbReference>
<dbReference type="InterPro" id="IPR003660">
    <property type="entry name" value="HAMP_dom"/>
</dbReference>
<dbReference type="SUPFAM" id="SSF58104">
    <property type="entry name" value="Methyl-accepting chemotaxis protein (MCP) signaling domain"/>
    <property type="match status" value="1"/>
</dbReference>
<dbReference type="PROSITE" id="PS51257">
    <property type="entry name" value="PROKAR_LIPOPROTEIN"/>
    <property type="match status" value="1"/>
</dbReference>
<proteinExistence type="inferred from homology"/>
<keyword evidence="6" id="KW-0472">Membrane</keyword>
<accession>A0A653E2U0</accession>
<dbReference type="PANTHER" id="PTHR32089:SF119">
    <property type="entry name" value="METHYL-ACCEPTING CHEMOTAXIS PROTEIN CTPL"/>
    <property type="match status" value="1"/>
</dbReference>
<evidence type="ECO:0000256" key="7">
    <source>
        <dbReference type="ARBA" id="ARBA00023224"/>
    </source>
</evidence>
<comment type="subcellular location">
    <subcellularLocation>
        <location evidence="1">Cell membrane</location>
        <topology evidence="1">Multi-pass membrane protein</topology>
    </subcellularLocation>
</comment>
<dbReference type="Gene3D" id="1.10.287.950">
    <property type="entry name" value="Methyl-accepting chemotaxis protein"/>
    <property type="match status" value="1"/>
</dbReference>
<dbReference type="PROSITE" id="PS50111">
    <property type="entry name" value="CHEMOTAXIS_TRANSDUC_2"/>
    <property type="match status" value="1"/>
</dbReference>
<dbReference type="Pfam" id="PF00015">
    <property type="entry name" value="MCPsignal"/>
    <property type="match status" value="1"/>
</dbReference>
<reference evidence="12" key="1">
    <citation type="submission" date="2019-02" db="EMBL/GenBank/DDBJ databases">
        <authorList>
            <consortium name="Genoscope - CEA"/>
            <person name="William W."/>
        </authorList>
    </citation>
    <scope>NUCLEOTIDE SEQUENCE [LARGE SCALE GENOMIC DNA]</scope>
    <source>
        <strain evidence="12">YSy11</strain>
    </source>
</reference>
<evidence type="ECO:0000256" key="2">
    <source>
        <dbReference type="ARBA" id="ARBA00022475"/>
    </source>
</evidence>
<comment type="similarity">
    <text evidence="8">Belongs to the methyl-accepting chemotaxis (MCP) protein family.</text>
</comment>
<keyword evidence="7 9" id="KW-0807">Transducer</keyword>